<dbReference type="InterPro" id="IPR041581">
    <property type="entry name" value="Glyoxalase_6"/>
</dbReference>
<dbReference type="SUPFAM" id="SSF54593">
    <property type="entry name" value="Glyoxalase/Bleomycin resistance protein/Dihydroxybiphenyl dioxygenase"/>
    <property type="match status" value="1"/>
</dbReference>
<dbReference type="PROSITE" id="PS51819">
    <property type="entry name" value="VOC"/>
    <property type="match status" value="1"/>
</dbReference>
<sequence length="130" mass="14482">MNLLINIDVPELGPAVDFYRDALGFTLNRFLDDDVAELTGASSRLYLLKNEAGTSSSTPGSAPRHYTRHWTPIHFDVVVDDLEAAARRAEHAGALREGECREWLGSRCMTFSDPFGHGFCLIEFTNDTYA</sequence>
<name>A0A1B8NV28_HALEL</name>
<comment type="caution">
    <text evidence="1">The sequence shown here is derived from an EMBL/GenBank/DDBJ whole genome shotgun (WGS) entry which is preliminary data.</text>
</comment>
<reference evidence="1 2" key="1">
    <citation type="submission" date="2016-06" db="EMBL/GenBank/DDBJ databases">
        <title>Genome sequence of halotolerant plant growth promoting strain of Halomonas elongata HEK1 isolated from salterns of Rann of Kutch, Gujarat, India.</title>
        <authorList>
            <person name="Gaba S."/>
            <person name="Singh R.N."/>
            <person name="Abrol S."/>
            <person name="Kaushik R."/>
            <person name="Saxena A.K."/>
        </authorList>
    </citation>
    <scope>NUCLEOTIDE SEQUENCE [LARGE SCALE GENOMIC DNA]</scope>
    <source>
        <strain evidence="1 2">HEK1</strain>
    </source>
</reference>
<dbReference type="InterPro" id="IPR029068">
    <property type="entry name" value="Glyas_Bleomycin-R_OHBP_Dase"/>
</dbReference>
<dbReference type="AlphaFoldDB" id="A0A1B8NV28"/>
<dbReference type="OMA" id="YERHWTP"/>
<dbReference type="CDD" id="cd06587">
    <property type="entry name" value="VOC"/>
    <property type="match status" value="1"/>
</dbReference>
<dbReference type="Gene3D" id="3.10.180.10">
    <property type="entry name" value="2,3-Dihydroxybiphenyl 1,2-Dioxygenase, domain 1"/>
    <property type="match status" value="1"/>
</dbReference>
<gene>
    <name evidence="1" type="ORF">A8U91_02860</name>
</gene>
<dbReference type="RefSeq" id="WP_013332970.1">
    <property type="nucleotide sequence ID" value="NZ_CP087224.1"/>
</dbReference>
<dbReference type="InterPro" id="IPR037523">
    <property type="entry name" value="VOC_core"/>
</dbReference>
<dbReference type="Proteomes" id="UP000092504">
    <property type="component" value="Unassembled WGS sequence"/>
</dbReference>
<protein>
    <submittedName>
        <fullName evidence="1">Glyoxalase-like domain protein</fullName>
    </submittedName>
</protein>
<dbReference type="GeneID" id="91010583"/>
<dbReference type="PATRIC" id="fig|2746.7.peg.2928"/>
<accession>A0A1B8NV28</accession>
<proteinExistence type="predicted"/>
<dbReference type="Pfam" id="PF18029">
    <property type="entry name" value="Glyoxalase_6"/>
    <property type="match status" value="1"/>
</dbReference>
<dbReference type="EMBL" id="MAJD01000002">
    <property type="protein sequence ID" value="OBX33818.1"/>
    <property type="molecule type" value="Genomic_DNA"/>
</dbReference>
<evidence type="ECO:0000313" key="1">
    <source>
        <dbReference type="EMBL" id="OBX33818.1"/>
    </source>
</evidence>
<evidence type="ECO:0000313" key="2">
    <source>
        <dbReference type="Proteomes" id="UP000092504"/>
    </source>
</evidence>
<organism evidence="1 2">
    <name type="scientific">Halomonas elongata</name>
    <dbReference type="NCBI Taxonomy" id="2746"/>
    <lineage>
        <taxon>Bacteria</taxon>
        <taxon>Pseudomonadati</taxon>
        <taxon>Pseudomonadota</taxon>
        <taxon>Gammaproteobacteria</taxon>
        <taxon>Oceanospirillales</taxon>
        <taxon>Halomonadaceae</taxon>
        <taxon>Halomonas</taxon>
    </lineage>
</organism>